<feature type="domain" description="DNA primase/polymerase bifunctional N-terminal" evidence="3">
    <location>
        <begin position="162"/>
        <end position="359"/>
    </location>
</feature>
<dbReference type="EMBL" id="JAJOMB010000046">
    <property type="protein sequence ID" value="MCD5317172.1"/>
    <property type="molecule type" value="Genomic_DNA"/>
</dbReference>
<reference evidence="4" key="1">
    <citation type="submission" date="2021-11" db="EMBL/GenBank/DDBJ databases">
        <title>Streptomyces corallinus and Kineosporia corallina sp. nov., two new coral-derived marine actinobacteria.</title>
        <authorList>
            <person name="Buangrab K."/>
            <person name="Sutthacheep M."/>
            <person name="Yeemin T."/>
            <person name="Harunari E."/>
            <person name="Igarashi Y."/>
            <person name="Sripreechasak P."/>
            <person name="Kanchanasin P."/>
            <person name="Tanasupawat S."/>
            <person name="Phongsopitanun W."/>
        </authorList>
    </citation>
    <scope>NUCLEOTIDE SEQUENCE</scope>
    <source>
        <strain evidence="4">JCM 31032</strain>
    </source>
</reference>
<protein>
    <submittedName>
        <fullName evidence="4">Bifunctional DNA primase/polymerase</fullName>
    </submittedName>
</protein>
<dbReference type="GO" id="GO:0016787">
    <property type="term" value="F:hydrolase activity"/>
    <property type="evidence" value="ECO:0007669"/>
    <property type="project" value="UniProtKB-KW"/>
</dbReference>
<dbReference type="InterPro" id="IPR015330">
    <property type="entry name" value="DNA_primase/pol_bifunc_N"/>
</dbReference>
<dbReference type="InterPro" id="IPR051620">
    <property type="entry name" value="ORF904-like_C"/>
</dbReference>
<dbReference type="PANTHER" id="PTHR35372">
    <property type="entry name" value="ATP BINDING PROTEIN-RELATED"/>
    <property type="match status" value="1"/>
</dbReference>
<dbReference type="Proteomes" id="UP001138997">
    <property type="component" value="Unassembled WGS sequence"/>
</dbReference>
<evidence type="ECO:0000256" key="1">
    <source>
        <dbReference type="ARBA" id="ARBA00022801"/>
    </source>
</evidence>
<evidence type="ECO:0000259" key="3">
    <source>
        <dbReference type="SMART" id="SM00943"/>
    </source>
</evidence>
<proteinExistence type="predicted"/>
<gene>
    <name evidence="4" type="ORF">LR394_40400</name>
</gene>
<dbReference type="SUPFAM" id="SSF56747">
    <property type="entry name" value="Prim-pol domain"/>
    <property type="match status" value="1"/>
</dbReference>
<evidence type="ECO:0000313" key="5">
    <source>
        <dbReference type="Proteomes" id="UP001138997"/>
    </source>
</evidence>
<dbReference type="AlphaFoldDB" id="A0A9X1SYF6"/>
<keyword evidence="1" id="KW-0378">Hydrolase</keyword>
<dbReference type="RefSeq" id="WP_231450024.1">
    <property type="nucleotide sequence ID" value="NZ_JAJOMB010000046.1"/>
</dbReference>
<accession>A0A9X1SYF6</accession>
<dbReference type="CDD" id="cd04859">
    <property type="entry name" value="Prim_Pol"/>
    <property type="match status" value="1"/>
</dbReference>
<feature type="region of interest" description="Disordered" evidence="2">
    <location>
        <begin position="129"/>
        <end position="152"/>
    </location>
</feature>
<sequence>MAARGSARPHTPPAWVFGPLVACEGGVLNGQWFTGPDWDARLRAAARMTERGQRPAENHYAATGRTIAHRQWPQARGEVWADTTAPTSITATGAHDGRSAVALVFPVPAPTPHPDPPPVLPEPMEVTVNRPRTTNTHPAPQPAPAPRGTSGSARRDLLVPAALAYAARGWHVFPLRPGDKRPAFPDHSADRCTGTDPRCGRAARHVTWEERATTDPARIRAAWTSAPFGIGIATGPSGLLVIDLDQPKPGGAAHRPADWDEPGITDGADVFAAMCSRHGHETPLDTYTVTTGSGGTHLYFTAPTGDGAPQLRCTAGHLGWLIDTRAHGGYVVAPPSTVAGRAYVADDESAEAAPLPAWLATGLTPAPLPTQEPTPIRLRAGNSGGVGGDERLRAYLESAINGAVAAVHAAGGGQRNRAVYGAAVQLGQLVAGGALDEATVTGALLPAAIAVGQRETEAVRTIASGMRKGSERPRYVPQAGQSTGAAA</sequence>
<organism evidence="4 5">
    <name type="scientific">Kineosporia babensis</name>
    <dbReference type="NCBI Taxonomy" id="499548"/>
    <lineage>
        <taxon>Bacteria</taxon>
        <taxon>Bacillati</taxon>
        <taxon>Actinomycetota</taxon>
        <taxon>Actinomycetes</taxon>
        <taxon>Kineosporiales</taxon>
        <taxon>Kineosporiaceae</taxon>
        <taxon>Kineosporia</taxon>
    </lineage>
</organism>
<comment type="caution">
    <text evidence="4">The sequence shown here is derived from an EMBL/GenBank/DDBJ whole genome shotgun (WGS) entry which is preliminary data.</text>
</comment>
<feature type="region of interest" description="Disordered" evidence="2">
    <location>
        <begin position="465"/>
        <end position="487"/>
    </location>
</feature>
<keyword evidence="5" id="KW-1185">Reference proteome</keyword>
<evidence type="ECO:0000313" key="4">
    <source>
        <dbReference type="EMBL" id="MCD5317172.1"/>
    </source>
</evidence>
<name>A0A9X1SYF6_9ACTN</name>
<dbReference type="PANTHER" id="PTHR35372:SF2">
    <property type="entry name" value="SF3 HELICASE DOMAIN-CONTAINING PROTEIN"/>
    <property type="match status" value="1"/>
</dbReference>
<dbReference type="Pfam" id="PF09250">
    <property type="entry name" value="Prim-Pol"/>
    <property type="match status" value="1"/>
</dbReference>
<dbReference type="SMART" id="SM00943">
    <property type="entry name" value="Prim-Pol"/>
    <property type="match status" value="1"/>
</dbReference>
<evidence type="ECO:0000256" key="2">
    <source>
        <dbReference type="SAM" id="MobiDB-lite"/>
    </source>
</evidence>